<name>A0A0K0FQT1_STRVS</name>
<evidence type="ECO:0000313" key="1">
    <source>
        <dbReference type="Proteomes" id="UP000035680"/>
    </source>
</evidence>
<dbReference type="WBParaSite" id="SVE_1208100.1">
    <property type="protein sequence ID" value="SVE_1208100.1"/>
    <property type="gene ID" value="SVE_1208100"/>
</dbReference>
<reference evidence="1" key="1">
    <citation type="submission" date="2014-07" db="EMBL/GenBank/DDBJ databases">
        <authorList>
            <person name="Martin A.A"/>
            <person name="De Silva N."/>
        </authorList>
    </citation>
    <scope>NUCLEOTIDE SEQUENCE</scope>
</reference>
<keyword evidence="1" id="KW-1185">Reference proteome</keyword>
<evidence type="ECO:0000313" key="2">
    <source>
        <dbReference type="WBParaSite" id="SVE_1208100.1"/>
    </source>
</evidence>
<protein>
    <submittedName>
        <fullName evidence="2">Metalloendopeptidase</fullName>
    </submittedName>
</protein>
<accession>A0A0K0FQT1</accession>
<organism evidence="1 2">
    <name type="scientific">Strongyloides venezuelensis</name>
    <name type="common">Threadworm</name>
    <dbReference type="NCBI Taxonomy" id="75913"/>
    <lineage>
        <taxon>Eukaryota</taxon>
        <taxon>Metazoa</taxon>
        <taxon>Ecdysozoa</taxon>
        <taxon>Nematoda</taxon>
        <taxon>Chromadorea</taxon>
        <taxon>Rhabditida</taxon>
        <taxon>Tylenchina</taxon>
        <taxon>Panagrolaimomorpha</taxon>
        <taxon>Strongyloidoidea</taxon>
        <taxon>Strongyloididae</taxon>
        <taxon>Strongyloides</taxon>
    </lineage>
</organism>
<dbReference type="Proteomes" id="UP000035680">
    <property type="component" value="Unassembled WGS sequence"/>
</dbReference>
<reference evidence="2" key="2">
    <citation type="submission" date="2015-08" db="UniProtKB">
        <authorList>
            <consortium name="WormBaseParasite"/>
        </authorList>
    </citation>
    <scope>IDENTIFICATION</scope>
</reference>
<sequence>MNTTIPYAIQKTLQYADKIKYYHDLFEEKTCIKFIKSDCESVLFNRTHIKWGHNCSVSANVVGRYIVYSINVNEKCNGRDRFLKLIYWTTKLRYQFAKYFKNTSGYQPEHFKEDTMQAILDKYNCTIDTLGEAEIKIDRFELAISIPQSPKKDDVDPNDLEQRDYNKELSIYDLSWLNKRICSSSCTDKESSRFKCSNGGLKNPKTCNACVCPFFYTGNNCKNYMKPKEGSCGKSLLKASSSEKTQVLDFNKECYYRIEPTLTRSKKTQVKLTPINGSTDWYCYRRKILEVKYKKDKSRDGVIPCGKMIEFTVTSDKGTSVFIYQDTTVQELKIKMKYKSI</sequence>
<dbReference type="AlphaFoldDB" id="A0A0K0FQT1"/>
<proteinExistence type="predicted"/>